<sequence>MGWPGRFRMGRWRIFRSQATGYSSWIRH</sequence>
<protein>
    <submittedName>
        <fullName evidence="1">Uncharacterized protein</fullName>
    </submittedName>
</protein>
<keyword evidence="2" id="KW-1185">Reference proteome</keyword>
<proteinExistence type="predicted"/>
<dbReference type="AlphaFoldDB" id="A0AAV0LPA9"/>
<evidence type="ECO:0000313" key="2">
    <source>
        <dbReference type="Proteomes" id="UP001154282"/>
    </source>
</evidence>
<dbReference type="EMBL" id="CAMGYJ010000006">
    <property type="protein sequence ID" value="CAI0436012.1"/>
    <property type="molecule type" value="Genomic_DNA"/>
</dbReference>
<dbReference type="Proteomes" id="UP001154282">
    <property type="component" value="Unassembled WGS sequence"/>
</dbReference>
<gene>
    <name evidence="1" type="ORF">LITE_LOCUS24909</name>
</gene>
<reference evidence="1" key="1">
    <citation type="submission" date="2022-08" db="EMBL/GenBank/DDBJ databases">
        <authorList>
            <person name="Gutierrez-Valencia J."/>
        </authorList>
    </citation>
    <scope>NUCLEOTIDE SEQUENCE</scope>
</reference>
<organism evidence="1 2">
    <name type="scientific">Linum tenue</name>
    <dbReference type="NCBI Taxonomy" id="586396"/>
    <lineage>
        <taxon>Eukaryota</taxon>
        <taxon>Viridiplantae</taxon>
        <taxon>Streptophyta</taxon>
        <taxon>Embryophyta</taxon>
        <taxon>Tracheophyta</taxon>
        <taxon>Spermatophyta</taxon>
        <taxon>Magnoliopsida</taxon>
        <taxon>eudicotyledons</taxon>
        <taxon>Gunneridae</taxon>
        <taxon>Pentapetalae</taxon>
        <taxon>rosids</taxon>
        <taxon>fabids</taxon>
        <taxon>Malpighiales</taxon>
        <taxon>Linaceae</taxon>
        <taxon>Linum</taxon>
    </lineage>
</organism>
<accession>A0AAV0LPA9</accession>
<name>A0AAV0LPA9_9ROSI</name>
<comment type="caution">
    <text evidence="1">The sequence shown here is derived from an EMBL/GenBank/DDBJ whole genome shotgun (WGS) entry which is preliminary data.</text>
</comment>
<evidence type="ECO:0000313" key="1">
    <source>
        <dbReference type="EMBL" id="CAI0436012.1"/>
    </source>
</evidence>